<keyword evidence="5" id="KW-0159">Chromosome partition</keyword>
<dbReference type="PANTHER" id="PTHR21394">
    <property type="entry name" value="MAU2 CHROMATID COHESION FACTOR HOMOLOG"/>
    <property type="match status" value="1"/>
</dbReference>
<keyword evidence="3" id="KW-0132">Cell division</keyword>
<protein>
    <recommendedName>
        <fullName evidence="11">Cohesin loading factor</fullName>
    </recommendedName>
</protein>
<accession>A0A0D1X9Z6</accession>
<evidence type="ECO:0000256" key="4">
    <source>
        <dbReference type="ARBA" id="ARBA00022776"/>
    </source>
</evidence>
<dbReference type="GO" id="GO:0005634">
    <property type="term" value="C:nucleus"/>
    <property type="evidence" value="ECO:0007669"/>
    <property type="project" value="UniProtKB-SubCell"/>
</dbReference>
<reference evidence="9 10" key="1">
    <citation type="submission" date="2015-01" db="EMBL/GenBank/DDBJ databases">
        <title>The Genome Sequence of Ochroconis gallopava CBS43764.</title>
        <authorList>
            <consortium name="The Broad Institute Genomics Platform"/>
            <person name="Cuomo C."/>
            <person name="de Hoog S."/>
            <person name="Gorbushina A."/>
            <person name="Stielow B."/>
            <person name="Teixiera M."/>
            <person name="Abouelleil A."/>
            <person name="Chapman S.B."/>
            <person name="Priest M."/>
            <person name="Young S.K."/>
            <person name="Wortman J."/>
            <person name="Nusbaum C."/>
            <person name="Birren B."/>
        </authorList>
    </citation>
    <scope>NUCLEOTIDE SEQUENCE [LARGE SCALE GENOMIC DNA]</scope>
    <source>
        <strain evidence="9 10">CBS 43764</strain>
    </source>
</reference>
<dbReference type="InterPro" id="IPR019440">
    <property type="entry name" value="MAU2"/>
</dbReference>
<evidence type="ECO:0000313" key="10">
    <source>
        <dbReference type="Proteomes" id="UP000053259"/>
    </source>
</evidence>
<dbReference type="GO" id="GO:0007064">
    <property type="term" value="P:mitotic sister chromatid cohesion"/>
    <property type="evidence" value="ECO:0007669"/>
    <property type="project" value="InterPro"/>
</dbReference>
<keyword evidence="7" id="KW-0131">Cell cycle</keyword>
<feature type="compositionally biased region" description="Polar residues" evidence="8">
    <location>
        <begin position="99"/>
        <end position="109"/>
    </location>
</feature>
<dbReference type="AlphaFoldDB" id="A0A0D1X9Z6"/>
<comment type="similarity">
    <text evidence="2">Belongs to the SCC4/mau-2 family.</text>
</comment>
<evidence type="ECO:0000256" key="3">
    <source>
        <dbReference type="ARBA" id="ARBA00022618"/>
    </source>
</evidence>
<name>A0A0D1X9Z6_9PEZI</name>
<dbReference type="GO" id="GO:0051301">
    <property type="term" value="P:cell division"/>
    <property type="evidence" value="ECO:0007669"/>
    <property type="project" value="UniProtKB-KW"/>
</dbReference>
<dbReference type="InParanoid" id="A0A0D1X9Z6"/>
<evidence type="ECO:0000313" key="9">
    <source>
        <dbReference type="EMBL" id="KIV98980.1"/>
    </source>
</evidence>
<proteinExistence type="inferred from homology"/>
<evidence type="ECO:0000256" key="6">
    <source>
        <dbReference type="ARBA" id="ARBA00023242"/>
    </source>
</evidence>
<dbReference type="HOGENOM" id="CLU_006541_0_1_1"/>
<evidence type="ECO:0000256" key="2">
    <source>
        <dbReference type="ARBA" id="ARBA00008585"/>
    </source>
</evidence>
<dbReference type="VEuPathDB" id="FungiDB:PV09_09306"/>
<evidence type="ECO:0000256" key="8">
    <source>
        <dbReference type="SAM" id="MobiDB-lite"/>
    </source>
</evidence>
<feature type="region of interest" description="Disordered" evidence="8">
    <location>
        <begin position="93"/>
        <end position="164"/>
    </location>
</feature>
<keyword evidence="4" id="KW-0498">Mitosis</keyword>
<keyword evidence="6" id="KW-0539">Nucleus</keyword>
<dbReference type="Proteomes" id="UP000053259">
    <property type="component" value="Unassembled WGS sequence"/>
</dbReference>
<dbReference type="GeneID" id="27317279"/>
<evidence type="ECO:0000256" key="5">
    <source>
        <dbReference type="ARBA" id="ARBA00022829"/>
    </source>
</evidence>
<dbReference type="EMBL" id="KN847589">
    <property type="protein sequence ID" value="KIV98980.1"/>
    <property type="molecule type" value="Genomic_DNA"/>
</dbReference>
<keyword evidence="10" id="KW-1185">Reference proteome</keyword>
<dbReference type="STRING" id="253628.A0A0D1X9Z6"/>
<dbReference type="RefSeq" id="XP_016208850.1">
    <property type="nucleotide sequence ID" value="XM_016363348.1"/>
</dbReference>
<evidence type="ECO:0000256" key="7">
    <source>
        <dbReference type="ARBA" id="ARBA00023306"/>
    </source>
</evidence>
<gene>
    <name evidence="9" type="ORF">PV09_09306</name>
</gene>
<organism evidence="9 10">
    <name type="scientific">Verruconis gallopava</name>
    <dbReference type="NCBI Taxonomy" id="253628"/>
    <lineage>
        <taxon>Eukaryota</taxon>
        <taxon>Fungi</taxon>
        <taxon>Dikarya</taxon>
        <taxon>Ascomycota</taxon>
        <taxon>Pezizomycotina</taxon>
        <taxon>Dothideomycetes</taxon>
        <taxon>Pleosporomycetidae</taxon>
        <taxon>Venturiales</taxon>
        <taxon>Sympoventuriaceae</taxon>
        <taxon>Verruconis</taxon>
    </lineage>
</organism>
<dbReference type="GO" id="GO:0007059">
    <property type="term" value="P:chromosome segregation"/>
    <property type="evidence" value="ECO:0007669"/>
    <property type="project" value="UniProtKB-KW"/>
</dbReference>
<sequence>MNYNGNYVDYQVPSGGIYDSGFQNEDQNPYNFQEVGQTSHMMATYGERNYAPSQDDAYQTMQYQHSFASSPARSLPAHSPQSMIMITQRTPTHALANSPPMSNPSTAQPSPFHHVSPLRQLHHVSQSHPQPQPQPQDQSQPQPQPQPQPPGLNYDNFKPTLPLHTVHHSHPLQQATSSTFQTIPQGQPWISKAQAIVEVPMQSSRYLRDQTHSLRSLDHVAVSLTNSASPQNSANTSANKRARLPITQPLDYQQILLLLAEDYINAAHDMSSYVAYYRRNDDIKEYHILLAIGLRCLEASLVQFRLAPRVEALIVLQYTNLMLRETRNYEEVDKWLSKTIPLCERNKLLDVKYSMHHLAARALFATRPRVAIRSLDAAISFAHAHKHTPWIYALRFLRLSFSYKLDASSQDFTAGIQNVKVMSELASSEDDGAISLICATYSALLHLRSKASNCIEEAQHAIAAAKSFQFHPIAAPLRQIWALLACVEIVCYLMEGSPSLAAQKAEQMASIIDEIRASTSLGDDGLLAIPLRQKPGSLTETTCGIFQRRKDQEFLSFKWLAQRDLWAFCFLLNAIASQSRTFADQKAEAYLSEGLKILKENLSESSLSREDIFPSSSSLDVVINRLDWWYNMQWFFYIYMSINACGRTDWSKAEEYLTEARACPPASILDCGPSRVKWEMFLCATIQQGRGQIEEALSIFQSPALQLPATANNGLHDVETDLGILAALNSVLIMLDPTNSAHSEAARLHEFVSSSLINHPNKSLRAAHDLLRSVLNPQGKLIDKKKHFASCLNAARAVNNTQLVSIALSLMCTMFFKDVVGEQAQKSVRSARALADRSGSMLWKGVAAGLQEQTALRHGSDDDAANARKDRDVFIDALPDAVKSRFALSL</sequence>
<comment type="subcellular location">
    <subcellularLocation>
        <location evidence="1">Nucleus</location>
    </subcellularLocation>
</comment>
<evidence type="ECO:0000256" key="1">
    <source>
        <dbReference type="ARBA" id="ARBA00004123"/>
    </source>
</evidence>
<evidence type="ECO:0008006" key="11">
    <source>
        <dbReference type="Google" id="ProtNLM"/>
    </source>
</evidence>
<dbReference type="Pfam" id="PF10345">
    <property type="entry name" value="Cohesin_load"/>
    <property type="match status" value="1"/>
</dbReference>
<dbReference type="OrthoDB" id="5565328at2759"/>